<feature type="transmembrane region" description="Helical" evidence="6">
    <location>
        <begin position="162"/>
        <end position="184"/>
    </location>
</feature>
<evidence type="ECO:0000256" key="4">
    <source>
        <dbReference type="ARBA" id="ARBA00022989"/>
    </source>
</evidence>
<accession>A0A1M6PSV5</accession>
<feature type="transmembrane region" description="Helical" evidence="6">
    <location>
        <begin position="471"/>
        <end position="494"/>
    </location>
</feature>
<feature type="transmembrane region" description="Helical" evidence="6">
    <location>
        <begin position="55"/>
        <end position="73"/>
    </location>
</feature>
<organism evidence="7 8">
    <name type="scientific">Hathewaya proteolytica DSM 3090</name>
    <dbReference type="NCBI Taxonomy" id="1121331"/>
    <lineage>
        <taxon>Bacteria</taxon>
        <taxon>Bacillati</taxon>
        <taxon>Bacillota</taxon>
        <taxon>Clostridia</taxon>
        <taxon>Eubacteriales</taxon>
        <taxon>Clostridiaceae</taxon>
        <taxon>Hathewaya</taxon>
    </lineage>
</organism>
<proteinExistence type="predicted"/>
<dbReference type="Proteomes" id="UP000183952">
    <property type="component" value="Unassembled WGS sequence"/>
</dbReference>
<evidence type="ECO:0000256" key="1">
    <source>
        <dbReference type="ARBA" id="ARBA00004651"/>
    </source>
</evidence>
<dbReference type="AlphaFoldDB" id="A0A1M6PSV5"/>
<feature type="transmembrane region" description="Helical" evidence="6">
    <location>
        <begin position="129"/>
        <end position="150"/>
    </location>
</feature>
<feature type="transmembrane region" description="Helical" evidence="6">
    <location>
        <begin position="405"/>
        <end position="423"/>
    </location>
</feature>
<gene>
    <name evidence="7" type="ORF">SAMN02745248_01788</name>
</gene>
<protein>
    <submittedName>
        <fullName evidence="7">Membrane protein involved in the export of O-antigen and teichoic acid</fullName>
    </submittedName>
</protein>
<comment type="subcellular location">
    <subcellularLocation>
        <location evidence="1">Cell membrane</location>
        <topology evidence="1">Multi-pass membrane protein</topology>
    </subcellularLocation>
</comment>
<keyword evidence="5 6" id="KW-0472">Membrane</keyword>
<name>A0A1M6PSV5_9CLOT</name>
<reference evidence="7 8" key="1">
    <citation type="submission" date="2016-11" db="EMBL/GenBank/DDBJ databases">
        <authorList>
            <person name="Jaros S."/>
            <person name="Januszkiewicz K."/>
            <person name="Wedrychowicz H."/>
        </authorList>
    </citation>
    <scope>NUCLEOTIDE SEQUENCE [LARGE SCALE GENOMIC DNA]</scope>
    <source>
        <strain evidence="7 8">DSM 3090</strain>
    </source>
</reference>
<dbReference type="RefSeq" id="WP_072903747.1">
    <property type="nucleotide sequence ID" value="NZ_FRAD01000014.1"/>
</dbReference>
<sequence length="514" mass="59574">MENKARTNYAKKNVVYNVLTYVFLMVLTFVSRKVLLSVLGDQIGGLESFLKEALNFLNLVESGVGTAILFALYKPFKDKNRSEIKSLVTLFSKIYKICGTVVLISSIILLPFLKFFMKQGAEVNGNLDTTYMQICFMLFVIDTVITYYFSYKICLLNASQNLYIVTFWDFVCKSLKIFLQILVIYSFKSFVMYIGCQIITNILYLIIINKIINKKFQWFKEEKIIEVKSKNSILRNIKALFLHKIGGFVVFSTDNLLVTYFFGLVKVALVQNYNLIISFCKNLMNKIFEAISPGIGNLLVEGDNKRSFLVFKRLFFFNFWMSSFVTMSLYNCIDSFIRLWIGKRYIMDSNIVIIILVNFYINTMRMTADKFKEGAGLYYEDRYAPIAEAFINLISSIILANKIGISGIFLGTLISNLSVVFWLKPKIVFNKVFNKSFFQYLKYYLAYTMCAVVPFLLCSFCFKLITFNSNLINLFFRIMISVIVINGSYIIMFYRKDEFKYYVNTLLKKGVGGL</sequence>
<evidence type="ECO:0000256" key="6">
    <source>
        <dbReference type="SAM" id="Phobius"/>
    </source>
</evidence>
<dbReference type="OrthoDB" id="8609648at2"/>
<evidence type="ECO:0000313" key="8">
    <source>
        <dbReference type="Proteomes" id="UP000183952"/>
    </source>
</evidence>
<dbReference type="PANTHER" id="PTHR30250">
    <property type="entry name" value="PST FAMILY PREDICTED COLANIC ACID TRANSPORTER"/>
    <property type="match status" value="1"/>
</dbReference>
<dbReference type="InterPro" id="IPR050833">
    <property type="entry name" value="Poly_Biosynth_Transport"/>
</dbReference>
<keyword evidence="8" id="KW-1185">Reference proteome</keyword>
<evidence type="ECO:0000313" key="7">
    <source>
        <dbReference type="EMBL" id="SHK11005.1"/>
    </source>
</evidence>
<keyword evidence="2" id="KW-1003">Cell membrane</keyword>
<feature type="transmembrane region" description="Helical" evidence="6">
    <location>
        <begin position="14"/>
        <end position="35"/>
    </location>
</feature>
<keyword evidence="3 6" id="KW-0812">Transmembrane</keyword>
<evidence type="ECO:0000256" key="5">
    <source>
        <dbReference type="ARBA" id="ARBA00023136"/>
    </source>
</evidence>
<feature type="transmembrane region" description="Helical" evidence="6">
    <location>
        <begin position="345"/>
        <end position="361"/>
    </location>
</feature>
<keyword evidence="4 6" id="KW-1133">Transmembrane helix</keyword>
<feature type="transmembrane region" description="Helical" evidence="6">
    <location>
        <begin position="444"/>
        <end position="465"/>
    </location>
</feature>
<feature type="transmembrane region" description="Helical" evidence="6">
    <location>
        <begin position="190"/>
        <end position="212"/>
    </location>
</feature>
<dbReference type="PANTHER" id="PTHR30250:SF26">
    <property type="entry name" value="PSMA PROTEIN"/>
    <property type="match status" value="1"/>
</dbReference>
<evidence type="ECO:0000256" key="2">
    <source>
        <dbReference type="ARBA" id="ARBA00022475"/>
    </source>
</evidence>
<feature type="transmembrane region" description="Helical" evidence="6">
    <location>
        <begin position="94"/>
        <end position="117"/>
    </location>
</feature>
<feature type="transmembrane region" description="Helical" evidence="6">
    <location>
        <begin position="257"/>
        <end position="276"/>
    </location>
</feature>
<dbReference type="STRING" id="1121331.SAMN02745248_01788"/>
<dbReference type="GO" id="GO:0005886">
    <property type="term" value="C:plasma membrane"/>
    <property type="evidence" value="ECO:0007669"/>
    <property type="project" value="UniProtKB-SubCell"/>
</dbReference>
<evidence type="ECO:0000256" key="3">
    <source>
        <dbReference type="ARBA" id="ARBA00022692"/>
    </source>
</evidence>
<dbReference type="EMBL" id="FRAD01000014">
    <property type="protein sequence ID" value="SHK11005.1"/>
    <property type="molecule type" value="Genomic_DNA"/>
</dbReference>
<feature type="transmembrane region" description="Helical" evidence="6">
    <location>
        <begin position="233"/>
        <end position="251"/>
    </location>
</feature>
<feature type="transmembrane region" description="Helical" evidence="6">
    <location>
        <begin position="314"/>
        <end position="333"/>
    </location>
</feature>